<feature type="signal peptide" evidence="1">
    <location>
        <begin position="1"/>
        <end position="20"/>
    </location>
</feature>
<dbReference type="OrthoDB" id="798935at2"/>
<keyword evidence="3" id="KW-1185">Reference proteome</keyword>
<accession>A0A5B8W3T2</accession>
<name>A0A5B8W3T2_9SPHI</name>
<keyword evidence="1" id="KW-0732">Signal</keyword>
<organism evidence="2 3">
    <name type="scientific">Mucilaginibacter ginsenosidivorax</name>
    <dbReference type="NCBI Taxonomy" id="862126"/>
    <lineage>
        <taxon>Bacteria</taxon>
        <taxon>Pseudomonadati</taxon>
        <taxon>Bacteroidota</taxon>
        <taxon>Sphingobacteriia</taxon>
        <taxon>Sphingobacteriales</taxon>
        <taxon>Sphingobacteriaceae</taxon>
        <taxon>Mucilaginibacter</taxon>
    </lineage>
</organism>
<sequence length="207" mass="23738">MKKHFLITFILSMAVNCGYAQDFTFKPRSILTKLTAADSLRWNSSIAYFTASPPAVEGFILSVDQTKVDVLHGPLYDGAREYYVQVPVKLTNTSDDTLRYLSMSCSWWDIYRTDHQKIKIFSPNSCYKNSPITCIVPPHQFVIRNIIVLVPKEMASVIFKIGMTVQRKFDNGLLKDRFLLSSIAPTDQHVIWSDYVLVSQWKTKKSK</sequence>
<dbReference type="EMBL" id="CP042437">
    <property type="protein sequence ID" value="QEC78057.1"/>
    <property type="molecule type" value="Genomic_DNA"/>
</dbReference>
<gene>
    <name evidence="2" type="ORF">FSB76_19715</name>
</gene>
<dbReference type="RefSeq" id="WP_147056347.1">
    <property type="nucleotide sequence ID" value="NZ_CP042437.1"/>
</dbReference>
<protein>
    <submittedName>
        <fullName evidence="2">Uncharacterized protein</fullName>
    </submittedName>
</protein>
<proteinExistence type="predicted"/>
<dbReference type="AlphaFoldDB" id="A0A5B8W3T2"/>
<evidence type="ECO:0000256" key="1">
    <source>
        <dbReference type="SAM" id="SignalP"/>
    </source>
</evidence>
<dbReference type="KEGG" id="mgk:FSB76_19715"/>
<evidence type="ECO:0000313" key="3">
    <source>
        <dbReference type="Proteomes" id="UP000321362"/>
    </source>
</evidence>
<feature type="chain" id="PRO_5022994967" evidence="1">
    <location>
        <begin position="21"/>
        <end position="207"/>
    </location>
</feature>
<evidence type="ECO:0000313" key="2">
    <source>
        <dbReference type="EMBL" id="QEC78057.1"/>
    </source>
</evidence>
<reference evidence="2 3" key="1">
    <citation type="journal article" date="2013" name="J. Microbiol.">
        <title>Mucilaginibacter ginsenosidivorax sp. nov., with ginsenoside converting activity isolated from sediment.</title>
        <authorList>
            <person name="Kim J.K."/>
            <person name="Choi T.E."/>
            <person name="Liu Q.M."/>
            <person name="Park H.Y."/>
            <person name="Yi T.H."/>
            <person name="Yoon M.H."/>
            <person name="Kim S.C."/>
            <person name="Im W.T."/>
        </authorList>
    </citation>
    <scope>NUCLEOTIDE SEQUENCE [LARGE SCALE GENOMIC DNA]</scope>
    <source>
        <strain evidence="2 3">KHI28</strain>
    </source>
</reference>
<dbReference type="Proteomes" id="UP000321362">
    <property type="component" value="Chromosome"/>
</dbReference>